<keyword evidence="11" id="KW-1185">Reference proteome</keyword>
<keyword evidence="3 7" id="KW-0863">Zinc-finger</keyword>
<evidence type="ECO:0000256" key="1">
    <source>
        <dbReference type="ARBA" id="ARBA00022723"/>
    </source>
</evidence>
<keyword evidence="5 6" id="KW-0040">ANK repeat</keyword>
<dbReference type="PROSITE" id="PS50865">
    <property type="entry name" value="ZF_MYND_2"/>
    <property type="match status" value="1"/>
</dbReference>
<keyword evidence="1" id="KW-0479">Metal-binding</keyword>
<dbReference type="Proteomes" id="UP001175226">
    <property type="component" value="Unassembled WGS sequence"/>
</dbReference>
<dbReference type="InterPro" id="IPR002110">
    <property type="entry name" value="Ankyrin_rpt"/>
</dbReference>
<organism evidence="10 11">
    <name type="scientific">Armillaria borealis</name>
    <dbReference type="NCBI Taxonomy" id="47425"/>
    <lineage>
        <taxon>Eukaryota</taxon>
        <taxon>Fungi</taxon>
        <taxon>Dikarya</taxon>
        <taxon>Basidiomycota</taxon>
        <taxon>Agaricomycotina</taxon>
        <taxon>Agaricomycetes</taxon>
        <taxon>Agaricomycetidae</taxon>
        <taxon>Agaricales</taxon>
        <taxon>Marasmiineae</taxon>
        <taxon>Physalacriaceae</taxon>
        <taxon>Armillaria</taxon>
    </lineage>
</organism>
<name>A0AA39MNR5_9AGAR</name>
<dbReference type="PROSITE" id="PS50088">
    <property type="entry name" value="ANK_REPEAT"/>
    <property type="match status" value="1"/>
</dbReference>
<dbReference type="SUPFAM" id="SSF144232">
    <property type="entry name" value="HIT/MYND zinc finger-like"/>
    <property type="match status" value="1"/>
</dbReference>
<dbReference type="PANTHER" id="PTHR24171:SF9">
    <property type="entry name" value="ANKYRIN REPEAT DOMAIN-CONTAINING PROTEIN 39"/>
    <property type="match status" value="1"/>
</dbReference>
<dbReference type="EMBL" id="JAUEPT010000032">
    <property type="protein sequence ID" value="KAK0440718.1"/>
    <property type="molecule type" value="Genomic_DNA"/>
</dbReference>
<feature type="region of interest" description="Disordered" evidence="8">
    <location>
        <begin position="1"/>
        <end position="23"/>
    </location>
</feature>
<evidence type="ECO:0000256" key="8">
    <source>
        <dbReference type="SAM" id="MobiDB-lite"/>
    </source>
</evidence>
<protein>
    <recommendedName>
        <fullName evidence="9">MYND-type domain-containing protein</fullName>
    </recommendedName>
</protein>
<keyword evidence="2" id="KW-0677">Repeat</keyword>
<dbReference type="InterPro" id="IPR036770">
    <property type="entry name" value="Ankyrin_rpt-contain_sf"/>
</dbReference>
<evidence type="ECO:0000256" key="2">
    <source>
        <dbReference type="ARBA" id="ARBA00022737"/>
    </source>
</evidence>
<dbReference type="Pfam" id="PF01753">
    <property type="entry name" value="zf-MYND"/>
    <property type="match status" value="1"/>
</dbReference>
<proteinExistence type="predicted"/>
<evidence type="ECO:0000256" key="4">
    <source>
        <dbReference type="ARBA" id="ARBA00022833"/>
    </source>
</evidence>
<feature type="domain" description="MYND-type" evidence="9">
    <location>
        <begin position="251"/>
        <end position="292"/>
    </location>
</feature>
<dbReference type="Gene3D" id="1.25.40.20">
    <property type="entry name" value="Ankyrin repeat-containing domain"/>
    <property type="match status" value="1"/>
</dbReference>
<evidence type="ECO:0000259" key="9">
    <source>
        <dbReference type="PROSITE" id="PS50865"/>
    </source>
</evidence>
<evidence type="ECO:0000256" key="5">
    <source>
        <dbReference type="ARBA" id="ARBA00023043"/>
    </source>
</evidence>
<evidence type="ECO:0000256" key="6">
    <source>
        <dbReference type="PROSITE-ProRule" id="PRU00023"/>
    </source>
</evidence>
<sequence length="442" mass="49170">MSRFRLIVSPTKSTHEGDGSGGISVTKQMHKILDQRGYLSCEMGGQTLRDLYNDRSSSFNPPRLRQSRHGELNTLTISSVTEMSNQEVESGDAPDLEGTETPYKFGYLTIVVSGAQRLQIPNPQHIKVLKYLISRGAPVDLPDIAGYTALSHGTMSHLAKLDLCRVLLESGSDPYQRNRYGEVPLLDCFQTNGIGAIDLLMEFGADIDIADADGVKPREFQLKAGPEVTAAVQRWLRKRSGDEKSMDTKACEFCKKPGGDGVQLRLCLKCQTARYCSTVCQRSHWPTHRPICQPFSVRNTVTLIPYYSDARNGFVQPLAKFSRDLLSIPTPDTPESHHRFAHTPKNLSANSPKSIIIKVQVPFDALSNLRNVRLGGDLLVYTKKRDFVCTIRRVDRPEEYDRISQVVRTKGVGGAKAYFAAELRGKTALIVKVSEVLAEQPF</sequence>
<evidence type="ECO:0000313" key="10">
    <source>
        <dbReference type="EMBL" id="KAK0440718.1"/>
    </source>
</evidence>
<comment type="caution">
    <text evidence="10">The sequence shown here is derived from an EMBL/GenBank/DDBJ whole genome shotgun (WGS) entry which is preliminary data.</text>
</comment>
<feature type="repeat" description="ANK" evidence="6">
    <location>
        <begin position="180"/>
        <end position="212"/>
    </location>
</feature>
<dbReference type="GO" id="GO:0008270">
    <property type="term" value="F:zinc ion binding"/>
    <property type="evidence" value="ECO:0007669"/>
    <property type="project" value="UniProtKB-KW"/>
</dbReference>
<evidence type="ECO:0000256" key="3">
    <source>
        <dbReference type="ARBA" id="ARBA00022771"/>
    </source>
</evidence>
<dbReference type="Gene3D" id="6.10.140.2220">
    <property type="match status" value="1"/>
</dbReference>
<dbReference type="PANTHER" id="PTHR24171">
    <property type="entry name" value="ANKYRIN REPEAT DOMAIN-CONTAINING PROTEIN 39-RELATED"/>
    <property type="match status" value="1"/>
</dbReference>
<keyword evidence="4" id="KW-0862">Zinc</keyword>
<evidence type="ECO:0000256" key="7">
    <source>
        <dbReference type="PROSITE-ProRule" id="PRU00134"/>
    </source>
</evidence>
<dbReference type="InterPro" id="IPR002893">
    <property type="entry name" value="Znf_MYND"/>
</dbReference>
<dbReference type="AlphaFoldDB" id="A0AA39MNR5"/>
<accession>A0AA39MNR5</accession>
<dbReference type="SUPFAM" id="SSF48403">
    <property type="entry name" value="Ankyrin repeat"/>
    <property type="match status" value="1"/>
</dbReference>
<gene>
    <name evidence="10" type="ORF">EV421DRAFT_1737047</name>
</gene>
<dbReference type="PROSITE" id="PS01360">
    <property type="entry name" value="ZF_MYND_1"/>
    <property type="match status" value="1"/>
</dbReference>
<evidence type="ECO:0000313" key="11">
    <source>
        <dbReference type="Proteomes" id="UP001175226"/>
    </source>
</evidence>
<reference evidence="10" key="1">
    <citation type="submission" date="2023-06" db="EMBL/GenBank/DDBJ databases">
        <authorList>
            <consortium name="Lawrence Berkeley National Laboratory"/>
            <person name="Ahrendt S."/>
            <person name="Sahu N."/>
            <person name="Indic B."/>
            <person name="Wong-Bajracharya J."/>
            <person name="Merenyi Z."/>
            <person name="Ke H.-M."/>
            <person name="Monk M."/>
            <person name="Kocsube S."/>
            <person name="Drula E."/>
            <person name="Lipzen A."/>
            <person name="Balint B."/>
            <person name="Henrissat B."/>
            <person name="Andreopoulos B."/>
            <person name="Martin F.M."/>
            <person name="Harder C.B."/>
            <person name="Rigling D."/>
            <person name="Ford K.L."/>
            <person name="Foster G.D."/>
            <person name="Pangilinan J."/>
            <person name="Papanicolaou A."/>
            <person name="Barry K."/>
            <person name="LaButti K."/>
            <person name="Viragh M."/>
            <person name="Koriabine M."/>
            <person name="Yan M."/>
            <person name="Riley R."/>
            <person name="Champramary S."/>
            <person name="Plett K.L."/>
            <person name="Tsai I.J."/>
            <person name="Slot J."/>
            <person name="Sipos G."/>
            <person name="Plett J."/>
            <person name="Nagy L.G."/>
            <person name="Grigoriev I.V."/>
        </authorList>
    </citation>
    <scope>NUCLEOTIDE SEQUENCE</scope>
    <source>
        <strain evidence="10">FPL87.14</strain>
    </source>
</reference>